<sequence length="110" mass="12768">MKQVITLLRIGKSFNGEGSSVYSDEFTWGRRSFYFELFIHFPVIRQAFLLIRNVFPISNHQGLQIWELICLMAPSMTFEALNASCPFCQQRLSQLIVVLVQQLRLVIQLS</sequence>
<evidence type="ECO:0000313" key="2">
    <source>
        <dbReference type="Proteomes" id="UP001497516"/>
    </source>
</evidence>
<dbReference type="EMBL" id="OZ034819">
    <property type="protein sequence ID" value="CAL1395792.1"/>
    <property type="molecule type" value="Genomic_DNA"/>
</dbReference>
<organism evidence="1 2">
    <name type="scientific">Linum trigynum</name>
    <dbReference type="NCBI Taxonomy" id="586398"/>
    <lineage>
        <taxon>Eukaryota</taxon>
        <taxon>Viridiplantae</taxon>
        <taxon>Streptophyta</taxon>
        <taxon>Embryophyta</taxon>
        <taxon>Tracheophyta</taxon>
        <taxon>Spermatophyta</taxon>
        <taxon>Magnoliopsida</taxon>
        <taxon>eudicotyledons</taxon>
        <taxon>Gunneridae</taxon>
        <taxon>Pentapetalae</taxon>
        <taxon>rosids</taxon>
        <taxon>fabids</taxon>
        <taxon>Malpighiales</taxon>
        <taxon>Linaceae</taxon>
        <taxon>Linum</taxon>
    </lineage>
</organism>
<reference evidence="1 2" key="1">
    <citation type="submission" date="2024-04" db="EMBL/GenBank/DDBJ databases">
        <authorList>
            <person name="Fracassetti M."/>
        </authorList>
    </citation>
    <scope>NUCLEOTIDE SEQUENCE [LARGE SCALE GENOMIC DNA]</scope>
</reference>
<dbReference type="Proteomes" id="UP001497516">
    <property type="component" value="Chromosome 6"/>
</dbReference>
<keyword evidence="2" id="KW-1185">Reference proteome</keyword>
<gene>
    <name evidence="1" type="ORF">LTRI10_LOCUS36196</name>
</gene>
<accession>A0AAV2FCT2</accession>
<protein>
    <submittedName>
        <fullName evidence="1">Uncharacterized protein</fullName>
    </submittedName>
</protein>
<proteinExistence type="predicted"/>
<name>A0AAV2FCT2_9ROSI</name>
<evidence type="ECO:0000313" key="1">
    <source>
        <dbReference type="EMBL" id="CAL1395792.1"/>
    </source>
</evidence>
<dbReference type="AlphaFoldDB" id="A0AAV2FCT2"/>